<protein>
    <recommendedName>
        <fullName evidence="6">Solute-binding protein family 5 domain-containing protein</fullName>
    </recommendedName>
</protein>
<dbReference type="InterPro" id="IPR030678">
    <property type="entry name" value="Peptide/Ni-bd"/>
</dbReference>
<evidence type="ECO:0000313" key="7">
    <source>
        <dbReference type="EMBL" id="KQL49874.1"/>
    </source>
</evidence>
<dbReference type="PANTHER" id="PTHR30290:SF9">
    <property type="entry name" value="OLIGOPEPTIDE-BINDING PROTEIN APPA"/>
    <property type="match status" value="1"/>
</dbReference>
<evidence type="ECO:0000256" key="4">
    <source>
        <dbReference type="ARBA" id="ARBA00022729"/>
    </source>
</evidence>
<feature type="compositionally biased region" description="Low complexity" evidence="5">
    <location>
        <begin position="61"/>
        <end position="94"/>
    </location>
</feature>
<dbReference type="Proteomes" id="UP000051063">
    <property type="component" value="Unassembled WGS sequence"/>
</dbReference>
<proteinExistence type="inferred from homology"/>
<dbReference type="InterPro" id="IPR039424">
    <property type="entry name" value="SBP_5"/>
</dbReference>
<accession>A0ABR5NEM4</accession>
<dbReference type="CDD" id="cd00995">
    <property type="entry name" value="PBP2_NikA_DppA_OppA_like"/>
    <property type="match status" value="1"/>
</dbReference>
<dbReference type="InterPro" id="IPR000914">
    <property type="entry name" value="SBP_5_dom"/>
</dbReference>
<dbReference type="PROSITE" id="PS01040">
    <property type="entry name" value="SBP_BACTERIAL_5"/>
    <property type="match status" value="1"/>
</dbReference>
<comment type="caution">
    <text evidence="7">The sequence shown here is derived from an EMBL/GenBank/DDBJ whole genome shotgun (WGS) entry which is preliminary data.</text>
</comment>
<dbReference type="InterPro" id="IPR023765">
    <property type="entry name" value="SBP_5_CS"/>
</dbReference>
<dbReference type="Gene3D" id="3.40.190.10">
    <property type="entry name" value="Periplasmic binding protein-like II"/>
    <property type="match status" value="1"/>
</dbReference>
<evidence type="ECO:0000256" key="5">
    <source>
        <dbReference type="SAM" id="MobiDB-lite"/>
    </source>
</evidence>
<feature type="region of interest" description="Disordered" evidence="5">
    <location>
        <begin position="52"/>
        <end position="94"/>
    </location>
</feature>
<dbReference type="Pfam" id="PF00496">
    <property type="entry name" value="SBP_bac_5"/>
    <property type="match status" value="1"/>
</dbReference>
<evidence type="ECO:0000259" key="6">
    <source>
        <dbReference type="Pfam" id="PF00496"/>
    </source>
</evidence>
<dbReference type="PANTHER" id="PTHR30290">
    <property type="entry name" value="PERIPLASMIC BINDING COMPONENT OF ABC TRANSPORTER"/>
    <property type="match status" value="1"/>
</dbReference>
<organism evidence="7 8">
    <name type="scientific">Brevibacillus choshinensis</name>
    <dbReference type="NCBI Taxonomy" id="54911"/>
    <lineage>
        <taxon>Bacteria</taxon>
        <taxon>Bacillati</taxon>
        <taxon>Bacillota</taxon>
        <taxon>Bacilli</taxon>
        <taxon>Bacillales</taxon>
        <taxon>Paenibacillaceae</taxon>
        <taxon>Brevibacillus</taxon>
    </lineage>
</organism>
<keyword evidence="4" id="KW-0732">Signal</keyword>
<name>A0ABR5NEM4_BRECH</name>
<comment type="similarity">
    <text evidence="2">Belongs to the bacterial solute-binding protein 5 family.</text>
</comment>
<evidence type="ECO:0000313" key="8">
    <source>
        <dbReference type="Proteomes" id="UP000051063"/>
    </source>
</evidence>
<dbReference type="Gene3D" id="3.10.105.10">
    <property type="entry name" value="Dipeptide-binding Protein, Domain 3"/>
    <property type="match status" value="1"/>
</dbReference>
<feature type="domain" description="Solute-binding protein family 5" evidence="6">
    <location>
        <begin position="133"/>
        <end position="512"/>
    </location>
</feature>
<dbReference type="PIRSF" id="PIRSF002741">
    <property type="entry name" value="MppA"/>
    <property type="match status" value="1"/>
</dbReference>
<comment type="subcellular location">
    <subcellularLocation>
        <location evidence="1">Cell membrane</location>
        <topology evidence="1">Lipid-anchor</topology>
    </subcellularLocation>
</comment>
<keyword evidence="8" id="KW-1185">Reference proteome</keyword>
<dbReference type="SUPFAM" id="SSF53850">
    <property type="entry name" value="Periplasmic binding protein-like II"/>
    <property type="match status" value="1"/>
</dbReference>
<reference evidence="7 8" key="1">
    <citation type="submission" date="2015-09" db="EMBL/GenBank/DDBJ databases">
        <title>Genome sequencing project for genomic taxonomy and phylogenomics of Bacillus-like bacteria.</title>
        <authorList>
            <person name="Liu B."/>
            <person name="Wang J."/>
            <person name="Zhu Y."/>
            <person name="Liu G."/>
            <person name="Chen Q."/>
            <person name="Chen Z."/>
            <person name="Lan J."/>
            <person name="Che J."/>
            <person name="Ge C."/>
            <person name="Shi H."/>
            <person name="Pan Z."/>
            <person name="Liu X."/>
        </authorList>
    </citation>
    <scope>NUCLEOTIDE SEQUENCE [LARGE SCALE GENOMIC DNA]</scope>
    <source>
        <strain evidence="7 8">DSM 8552</strain>
    </source>
</reference>
<gene>
    <name evidence="7" type="ORF">AN963_09330</name>
</gene>
<keyword evidence="3" id="KW-0813">Transport</keyword>
<sequence>MPVIYTANSEHTCYLSTNSKRVQGEMNVKATQRKNVMLLLLLSASMLAACSSQPASNGTQNAANPSTSNTPPATTSQPAPANGQPAVGGTLVVGTLSGPDTLNPLVSNTTPGSWVVNNLYPHLMQMNPSGKKEPYLAESVTTSEDGLTVTIKLRDGVNWQDGQPITSEDVAFTGQLLHDKKLQWTAEIFDQVAKVETPDKLTVVYTLKGPYPAFSGAIGYWVRIVPKHIWEKVDDPKSFENKEPVGAGPFKLVAYEKGQYLELAAIDKWFAAPGGRPYLDKVIFKIYPDANTMTLALQKGEVDVTSSDLPTSAAKLLATNPSIKVEQTASLGFAYYSFNTDAAKGVSPTQDVNFRQAMATATDRNTILNVALEGAGMQIDTPISPLYADWINPEAKAPAYDSAKAKEILTNAGYSDTDGDGILNAPSSIGGKNVEPEVIYDGANVFHQKVAKILEKNASDIGVKLVLKPVEYNTLVAKVFNERDFQMHIGKWGVLDEPSETFSNLYHSKAKNNMATYTNAEMDRLADGAKYAKTEQIAMDEVKAAQALFIKEFPVVPIYVQKFNLAYNADKFGGFTLFPGDLQGLVDPNSLVGVYKK</sequence>
<dbReference type="Gene3D" id="3.90.76.10">
    <property type="entry name" value="Dipeptide-binding Protein, Domain 1"/>
    <property type="match status" value="1"/>
</dbReference>
<evidence type="ECO:0000256" key="3">
    <source>
        <dbReference type="ARBA" id="ARBA00022448"/>
    </source>
</evidence>
<dbReference type="EMBL" id="LJJB01000007">
    <property type="protein sequence ID" value="KQL49874.1"/>
    <property type="molecule type" value="Genomic_DNA"/>
</dbReference>
<evidence type="ECO:0000256" key="2">
    <source>
        <dbReference type="ARBA" id="ARBA00005695"/>
    </source>
</evidence>
<evidence type="ECO:0000256" key="1">
    <source>
        <dbReference type="ARBA" id="ARBA00004193"/>
    </source>
</evidence>